<gene>
    <name evidence="2" type="ORF">PRVXH_002464</name>
</gene>
<protein>
    <submittedName>
        <fullName evidence="2">3-oxoacid CoA-transferase subunit A</fullName>
    </submittedName>
</protein>
<evidence type="ECO:0000313" key="2">
    <source>
        <dbReference type="EMBL" id="XCI28503.1"/>
    </source>
</evidence>
<dbReference type="NCBIfam" id="TIGR02429">
    <property type="entry name" value="pcaI_scoA_fam"/>
    <property type="match status" value="1"/>
</dbReference>
<accession>A0AAU8HTS9</accession>
<dbReference type="InterPro" id="IPR037171">
    <property type="entry name" value="NagB/RpiA_transferase-like"/>
</dbReference>
<dbReference type="InterPro" id="IPR012792">
    <property type="entry name" value="3-oxoacid_CoA-transf_A"/>
</dbReference>
<keyword evidence="1" id="KW-0808">Transferase</keyword>
<dbReference type="InterPro" id="IPR004165">
    <property type="entry name" value="CoA_trans_fam_I"/>
</dbReference>
<dbReference type="SMART" id="SM00882">
    <property type="entry name" value="CoA_trans"/>
    <property type="match status" value="1"/>
</dbReference>
<dbReference type="PANTHER" id="PTHR13707">
    <property type="entry name" value="KETOACID-COENZYME A TRANSFERASE"/>
    <property type="match status" value="1"/>
</dbReference>
<name>A0AAU8HTS9_9FIRM</name>
<dbReference type="PANTHER" id="PTHR13707:SF60">
    <property type="entry name" value="ACETATE COA-TRANSFERASE SUBUNIT ALPHA"/>
    <property type="match status" value="1"/>
</dbReference>
<evidence type="ECO:0000256" key="1">
    <source>
        <dbReference type="ARBA" id="ARBA00022679"/>
    </source>
</evidence>
<reference evidence="2" key="2">
    <citation type="submission" date="2024-06" db="EMBL/GenBank/DDBJ databases">
        <authorList>
            <person name="Petrova K.O."/>
            <person name="Toshchakov S.V."/>
            <person name="Boltjanskaja Y.V."/>
            <person name="Kevbrin V.V."/>
        </authorList>
    </citation>
    <scope>NUCLEOTIDE SEQUENCE</scope>
    <source>
        <strain evidence="2">Z-710</strain>
    </source>
</reference>
<dbReference type="Gene3D" id="3.40.1080.10">
    <property type="entry name" value="Glutaconate Coenzyme A-transferase"/>
    <property type="match status" value="1"/>
</dbReference>
<dbReference type="AlphaFoldDB" id="A0AAU8HTS9"/>
<proteinExistence type="predicted"/>
<dbReference type="GO" id="GO:0008410">
    <property type="term" value="F:CoA-transferase activity"/>
    <property type="evidence" value="ECO:0007669"/>
    <property type="project" value="InterPro"/>
</dbReference>
<sequence>MSKLVSIEQAVAKLEHGQSLLIGGFLNVGTPERLVDFILEKGLNDLEIIGNDTSFPDKGVGRLVANKRVRKVVATHIGTNPETGKQMHSGETEVVLVPQGTLAEQIRAGGAGLGGVLTPTGIGTVVEEGKEKVTVDGKDFLLEKPIGADVALIKAYKAEKYGNLVYRKAARNFNPIMATAAKLVIAEVDHVVESIDPDEVMTPGVFVDMVVRGDE</sequence>
<dbReference type="Pfam" id="PF01144">
    <property type="entry name" value="CoA_trans"/>
    <property type="match status" value="1"/>
</dbReference>
<dbReference type="EMBL" id="CP159485">
    <property type="protein sequence ID" value="XCI28503.1"/>
    <property type="molecule type" value="Genomic_DNA"/>
</dbReference>
<dbReference type="RefSeq" id="WP_353893059.1">
    <property type="nucleotide sequence ID" value="NZ_CP159485.1"/>
</dbReference>
<reference evidence="2" key="1">
    <citation type="journal article" date="2018" name="Antonie Van Leeuwenhoek">
        <title>Proteinivorax hydrogeniformans sp. nov., an anaerobic, haloalkaliphilic bacterium fermenting proteinaceous compounds with high hydrogen production.</title>
        <authorList>
            <person name="Boltyanskaya Y."/>
            <person name="Detkova E."/>
            <person name="Pimenov N."/>
            <person name="Kevbrin V."/>
        </authorList>
    </citation>
    <scope>NUCLEOTIDE SEQUENCE</scope>
    <source>
        <strain evidence="2">Z-710</strain>
    </source>
</reference>
<dbReference type="SUPFAM" id="SSF100950">
    <property type="entry name" value="NagB/RpiA/CoA transferase-like"/>
    <property type="match status" value="1"/>
</dbReference>
<organism evidence="2">
    <name type="scientific">Proteinivorax hydrogeniformans</name>
    <dbReference type="NCBI Taxonomy" id="1826727"/>
    <lineage>
        <taxon>Bacteria</taxon>
        <taxon>Bacillati</taxon>
        <taxon>Bacillota</taxon>
        <taxon>Clostridia</taxon>
        <taxon>Eubacteriales</taxon>
        <taxon>Proteinivoracaceae</taxon>
        <taxon>Proteinivorax</taxon>
    </lineage>
</organism>